<dbReference type="InterPro" id="IPR023485">
    <property type="entry name" value="Ptyr_pPase"/>
</dbReference>
<dbReference type="InterPro" id="IPR036196">
    <property type="entry name" value="Ptyr_pPase_sf"/>
</dbReference>
<name>A0AAV6U7U2_9ARAC</name>
<evidence type="ECO:0000313" key="4">
    <source>
        <dbReference type="Proteomes" id="UP000827092"/>
    </source>
</evidence>
<protein>
    <recommendedName>
        <fullName evidence="2">Phosphotyrosine protein phosphatase I domain-containing protein</fullName>
    </recommendedName>
</protein>
<organism evidence="3 4">
    <name type="scientific">Oedothorax gibbosus</name>
    <dbReference type="NCBI Taxonomy" id="931172"/>
    <lineage>
        <taxon>Eukaryota</taxon>
        <taxon>Metazoa</taxon>
        <taxon>Ecdysozoa</taxon>
        <taxon>Arthropoda</taxon>
        <taxon>Chelicerata</taxon>
        <taxon>Arachnida</taxon>
        <taxon>Araneae</taxon>
        <taxon>Araneomorphae</taxon>
        <taxon>Entelegynae</taxon>
        <taxon>Araneoidea</taxon>
        <taxon>Linyphiidae</taxon>
        <taxon>Erigoninae</taxon>
        <taxon>Oedothorax</taxon>
    </lineage>
</organism>
<feature type="compositionally biased region" description="Basic and acidic residues" evidence="1">
    <location>
        <begin position="135"/>
        <end position="144"/>
    </location>
</feature>
<evidence type="ECO:0000313" key="3">
    <source>
        <dbReference type="EMBL" id="KAG8179913.1"/>
    </source>
</evidence>
<reference evidence="3 4" key="1">
    <citation type="journal article" date="2022" name="Nat. Ecol. Evol.">
        <title>A masculinizing supergene underlies an exaggerated male reproductive morph in a spider.</title>
        <authorList>
            <person name="Hendrickx F."/>
            <person name="De Corte Z."/>
            <person name="Sonet G."/>
            <person name="Van Belleghem S.M."/>
            <person name="Kostlbacher S."/>
            <person name="Vangestel C."/>
        </authorList>
    </citation>
    <scope>NUCLEOTIDE SEQUENCE [LARGE SCALE GENOMIC DNA]</scope>
    <source>
        <strain evidence="3">W744_W776</strain>
    </source>
</reference>
<feature type="compositionally biased region" description="Polar residues" evidence="1">
    <location>
        <begin position="145"/>
        <end position="157"/>
    </location>
</feature>
<dbReference type="Proteomes" id="UP000827092">
    <property type="component" value="Unassembled WGS sequence"/>
</dbReference>
<dbReference type="AlphaFoldDB" id="A0AAV6U7U2"/>
<evidence type="ECO:0000259" key="2">
    <source>
        <dbReference type="Pfam" id="PF01451"/>
    </source>
</evidence>
<keyword evidence="4" id="KW-1185">Reference proteome</keyword>
<evidence type="ECO:0000256" key="1">
    <source>
        <dbReference type="SAM" id="MobiDB-lite"/>
    </source>
</evidence>
<dbReference type="EMBL" id="JAFNEN010000597">
    <property type="protein sequence ID" value="KAG8179913.1"/>
    <property type="molecule type" value="Genomic_DNA"/>
</dbReference>
<dbReference type="SUPFAM" id="SSF52788">
    <property type="entry name" value="Phosphotyrosine protein phosphatases I"/>
    <property type="match status" value="1"/>
</dbReference>
<accession>A0AAV6U7U2</accession>
<feature type="region of interest" description="Disordered" evidence="1">
    <location>
        <begin position="133"/>
        <end position="157"/>
    </location>
</feature>
<gene>
    <name evidence="3" type="ORF">JTE90_006276</name>
</gene>
<proteinExistence type="predicted"/>
<dbReference type="Gene3D" id="3.40.50.2300">
    <property type="match status" value="1"/>
</dbReference>
<sequence>MFSRFQWGERNLHNFENLVAGSKCNIALLFTVGEQNRHNVENLLAGSKSSNVLPFPVVGRHCGHRRLPHVEAAGPQGAPVHGVPLRPHMDHRARPLQAEDFTQCDYIFGMDENTISDLKDLPPKNYTASNFRYQMDQKDTKDKQFSPSTSREGNTFT</sequence>
<dbReference type="Pfam" id="PF01451">
    <property type="entry name" value="LMWPc"/>
    <property type="match status" value="1"/>
</dbReference>
<feature type="domain" description="Phosphotyrosine protein phosphatase I" evidence="2">
    <location>
        <begin position="89"/>
        <end position="127"/>
    </location>
</feature>
<comment type="caution">
    <text evidence="3">The sequence shown here is derived from an EMBL/GenBank/DDBJ whole genome shotgun (WGS) entry which is preliminary data.</text>
</comment>